<sequence length="91" mass="10479">MRIKQGFLLREVAQSWIVVPIGQRVVEFNGLISLSESGALLWKKLEQNVDKEEELVTVLTEEYEIDAITAKQDVHDFISSLHEKGLLEQWI</sequence>
<dbReference type="RefSeq" id="WP_197659605.1">
    <property type="nucleotide sequence ID" value="NZ_JAEAGR010000001.1"/>
</dbReference>
<evidence type="ECO:0000313" key="1">
    <source>
        <dbReference type="EMBL" id="MBH1939375.1"/>
    </source>
</evidence>
<dbReference type="EMBL" id="JAEAGR010000001">
    <property type="protein sequence ID" value="MBH1939375.1"/>
    <property type="molecule type" value="Genomic_DNA"/>
</dbReference>
<dbReference type="InterPro" id="IPR008792">
    <property type="entry name" value="PQQD"/>
</dbReference>
<dbReference type="InterPro" id="IPR041881">
    <property type="entry name" value="PqqD_sf"/>
</dbReference>
<proteinExistence type="predicted"/>
<dbReference type="AlphaFoldDB" id="A0A8J7H034"/>
<gene>
    <name evidence="1" type="ORF">I5677_00545</name>
</gene>
<organism evidence="1 2">
    <name type="scientific">Mobilitalea sibirica</name>
    <dbReference type="NCBI Taxonomy" id="1462919"/>
    <lineage>
        <taxon>Bacteria</taxon>
        <taxon>Bacillati</taxon>
        <taxon>Bacillota</taxon>
        <taxon>Clostridia</taxon>
        <taxon>Lachnospirales</taxon>
        <taxon>Lachnospiraceae</taxon>
        <taxon>Mobilitalea</taxon>
    </lineage>
</organism>
<dbReference type="Gene3D" id="1.10.10.1150">
    <property type="entry name" value="Coenzyme PQQ synthesis protein D (PqqD)"/>
    <property type="match status" value="1"/>
</dbReference>
<protein>
    <submittedName>
        <fullName evidence="1">PqqD family protein</fullName>
    </submittedName>
</protein>
<accession>A0A8J7H034</accession>
<dbReference type="Proteomes" id="UP000623269">
    <property type="component" value="Unassembled WGS sequence"/>
</dbReference>
<reference evidence="1" key="1">
    <citation type="submission" date="2020-12" db="EMBL/GenBank/DDBJ databases">
        <title>M. sibirica DSM 26468T genome.</title>
        <authorList>
            <person name="Thieme N."/>
            <person name="Rettenmaier R."/>
            <person name="Zverlov V."/>
            <person name="Liebl W."/>
        </authorList>
    </citation>
    <scope>NUCLEOTIDE SEQUENCE</scope>
    <source>
        <strain evidence="1">DSM 26468</strain>
    </source>
</reference>
<name>A0A8J7H034_9FIRM</name>
<evidence type="ECO:0000313" key="2">
    <source>
        <dbReference type="Proteomes" id="UP000623269"/>
    </source>
</evidence>
<keyword evidence="2" id="KW-1185">Reference proteome</keyword>
<dbReference type="Pfam" id="PF05402">
    <property type="entry name" value="PqqD"/>
    <property type="match status" value="1"/>
</dbReference>
<comment type="caution">
    <text evidence="1">The sequence shown here is derived from an EMBL/GenBank/DDBJ whole genome shotgun (WGS) entry which is preliminary data.</text>
</comment>